<dbReference type="InterPro" id="IPR036097">
    <property type="entry name" value="HisK_dim/P_sf"/>
</dbReference>
<dbReference type="Proteomes" id="UP000238218">
    <property type="component" value="Unassembled WGS sequence"/>
</dbReference>
<accession>A0ABX5F643</accession>
<dbReference type="CDD" id="cd16922">
    <property type="entry name" value="HATPase_EvgS-ArcB-TorS-like"/>
    <property type="match status" value="1"/>
</dbReference>
<organism evidence="14 15">
    <name type="scientific">Aphanothece cf. minutissima CCALA 015</name>
    <dbReference type="NCBI Taxonomy" id="2107695"/>
    <lineage>
        <taxon>Bacteria</taxon>
        <taxon>Bacillati</taxon>
        <taxon>Cyanobacteriota</taxon>
        <taxon>Cyanophyceae</taxon>
        <taxon>Oscillatoriophycideae</taxon>
        <taxon>Chroococcales</taxon>
        <taxon>Aphanothecaceae</taxon>
        <taxon>Aphanothece</taxon>
    </lineage>
</organism>
<keyword evidence="7" id="KW-0808">Transferase</keyword>
<dbReference type="RefSeq" id="WP_106221778.1">
    <property type="nucleotide sequence ID" value="NZ_PVWP01000007.1"/>
</dbReference>
<dbReference type="Gene3D" id="3.30.565.10">
    <property type="entry name" value="Histidine kinase-like ATPase, C-terminal domain"/>
    <property type="match status" value="1"/>
</dbReference>
<dbReference type="SMART" id="SM00448">
    <property type="entry name" value="REC"/>
    <property type="match status" value="1"/>
</dbReference>
<dbReference type="Gene3D" id="1.10.287.130">
    <property type="match status" value="1"/>
</dbReference>
<keyword evidence="11" id="KW-0472">Membrane</keyword>
<dbReference type="PROSITE" id="PS50110">
    <property type="entry name" value="RESPONSE_REGULATORY"/>
    <property type="match status" value="1"/>
</dbReference>
<dbReference type="Pfam" id="PF02518">
    <property type="entry name" value="HATPase_c"/>
    <property type="match status" value="1"/>
</dbReference>
<feature type="transmembrane region" description="Helical" evidence="11">
    <location>
        <begin position="29"/>
        <end position="48"/>
    </location>
</feature>
<evidence type="ECO:0000256" key="6">
    <source>
        <dbReference type="ARBA" id="ARBA00022692"/>
    </source>
</evidence>
<dbReference type="InterPro" id="IPR004358">
    <property type="entry name" value="Sig_transdc_His_kin-like_C"/>
</dbReference>
<name>A0ABX5F643_9CHRO</name>
<dbReference type="InterPro" id="IPR005467">
    <property type="entry name" value="His_kinase_dom"/>
</dbReference>
<keyword evidence="7" id="KW-0418">Kinase</keyword>
<dbReference type="SUPFAM" id="SSF47384">
    <property type="entry name" value="Homodimeric domain of signal transducing histidine kinase"/>
    <property type="match status" value="1"/>
</dbReference>
<protein>
    <recommendedName>
        <fullName evidence="3">histidine kinase</fullName>
        <ecNumber evidence="3">2.7.13.3</ecNumber>
    </recommendedName>
</protein>
<evidence type="ECO:0000256" key="1">
    <source>
        <dbReference type="ARBA" id="ARBA00000085"/>
    </source>
</evidence>
<dbReference type="EMBL" id="PVWP01000007">
    <property type="protein sequence ID" value="PSB36990.1"/>
    <property type="molecule type" value="Genomic_DNA"/>
</dbReference>
<reference evidence="14 15" key="1">
    <citation type="submission" date="2018-03" db="EMBL/GenBank/DDBJ databases">
        <title>The ancient ancestry and fast evolution of plastids.</title>
        <authorList>
            <person name="Moore K.R."/>
            <person name="Magnabosco C."/>
            <person name="Momper L."/>
            <person name="Gold D.A."/>
            <person name="Bosak T."/>
            <person name="Fournier G.P."/>
        </authorList>
    </citation>
    <scope>NUCLEOTIDE SEQUENCE [LARGE SCALE GENOMIC DNA]</scope>
    <source>
        <strain evidence="14 15">CCALA 015</strain>
    </source>
</reference>
<dbReference type="EC" id="2.7.13.3" evidence="3"/>
<dbReference type="InterPro" id="IPR029151">
    <property type="entry name" value="Sensor-like_sf"/>
</dbReference>
<dbReference type="SMART" id="SM00388">
    <property type="entry name" value="HisKA"/>
    <property type="match status" value="1"/>
</dbReference>
<evidence type="ECO:0000313" key="15">
    <source>
        <dbReference type="Proteomes" id="UP000238218"/>
    </source>
</evidence>
<comment type="caution">
    <text evidence="14">The sequence shown here is derived from an EMBL/GenBank/DDBJ whole genome shotgun (WGS) entry which is preliminary data.</text>
</comment>
<feature type="domain" description="Response regulatory" evidence="13">
    <location>
        <begin position="527"/>
        <end position="644"/>
    </location>
</feature>
<keyword evidence="8 11" id="KW-1133">Transmembrane helix</keyword>
<feature type="modified residue" description="4-aspartylphosphate" evidence="10">
    <location>
        <position position="576"/>
    </location>
</feature>
<evidence type="ECO:0000256" key="7">
    <source>
        <dbReference type="ARBA" id="ARBA00022777"/>
    </source>
</evidence>
<dbReference type="SMART" id="SM00387">
    <property type="entry name" value="HATPase_c"/>
    <property type="match status" value="1"/>
</dbReference>
<evidence type="ECO:0000256" key="3">
    <source>
        <dbReference type="ARBA" id="ARBA00012438"/>
    </source>
</evidence>
<dbReference type="CDD" id="cd00082">
    <property type="entry name" value="HisKA"/>
    <property type="match status" value="1"/>
</dbReference>
<sequence length="654" mass="70054">MFGGFPWSERPSGDPEAGWSRQRIRRESVLLAATIFAVAGVALSANYWSATRLLRNQVRDNLHNLVSIAAREMDPSLVATITRPEQTGDPDYRRATAPLLKLRRLVPDIYYAYVFIATPDGLRFTLDSTYYIQNPGAPASPVSVGDLYVNPSADALRAARSGMVTVSTRPYTDHFGSFMSGFAPIRDRDGALVGFVGIDISLAQLRRKELPLQLTYLLGLIGSAGFSVLAANFHRRSLKARARAFQAMASAERAKSTFLATLSHEIRTPLNGVIGMTGLVLATELSPQQRECLDIVHSSGESLLTLLNGILDYTKIEAGHLELELAPCRLRPLLEETIAACSSLARVKAIDLALVLPPELPEAILTDAIRLRQILLNLIGNAIKFTDAGSVVVSVEAGAPVAAGANLPENATILLAFAVADTGVGIAADHLERLFQPFSQLGATANAPQAGTGLGLAISRQLVVALGGTIQVESTPGRGSVFRFRLPLQVVEAPAAPAPAAPGVASPAVAEPPPASAEPFAARHPLRILLVDDSAVNRRLCELMLRRLGYEPDSAVDGQEALERQRLLEPDLILMDVQMPRLDGLEATRRIRSCGGRSDRPWIVALTAFTTAEDREAALQAGMNDVLAKPLRSEALLASLVTAHAHAGGRRPPV</sequence>
<dbReference type="PANTHER" id="PTHR45339">
    <property type="entry name" value="HYBRID SIGNAL TRANSDUCTION HISTIDINE KINASE J"/>
    <property type="match status" value="1"/>
</dbReference>
<comment type="subcellular location">
    <subcellularLocation>
        <location evidence="2">Cell membrane</location>
        <topology evidence="2">Multi-pass membrane protein</topology>
    </subcellularLocation>
</comment>
<dbReference type="Pfam" id="PF00072">
    <property type="entry name" value="Response_reg"/>
    <property type="match status" value="1"/>
</dbReference>
<dbReference type="InterPro" id="IPR036890">
    <property type="entry name" value="HATPase_C_sf"/>
</dbReference>
<gene>
    <name evidence="14" type="ORF">C7B81_11255</name>
</gene>
<dbReference type="PROSITE" id="PS50109">
    <property type="entry name" value="HIS_KIN"/>
    <property type="match status" value="1"/>
</dbReference>
<evidence type="ECO:0000256" key="5">
    <source>
        <dbReference type="ARBA" id="ARBA00022553"/>
    </source>
</evidence>
<dbReference type="SUPFAM" id="SSF52172">
    <property type="entry name" value="CheY-like"/>
    <property type="match status" value="1"/>
</dbReference>
<feature type="domain" description="Histidine kinase" evidence="12">
    <location>
        <begin position="261"/>
        <end position="490"/>
    </location>
</feature>
<dbReference type="Gene3D" id="3.40.50.2300">
    <property type="match status" value="1"/>
</dbReference>
<dbReference type="SUPFAM" id="SSF55874">
    <property type="entry name" value="ATPase domain of HSP90 chaperone/DNA topoisomerase II/histidine kinase"/>
    <property type="match status" value="1"/>
</dbReference>
<evidence type="ECO:0000256" key="10">
    <source>
        <dbReference type="PROSITE-ProRule" id="PRU00169"/>
    </source>
</evidence>
<dbReference type="InterPro" id="IPR003594">
    <property type="entry name" value="HATPase_dom"/>
</dbReference>
<evidence type="ECO:0000259" key="13">
    <source>
        <dbReference type="PROSITE" id="PS50110"/>
    </source>
</evidence>
<evidence type="ECO:0000259" key="12">
    <source>
        <dbReference type="PROSITE" id="PS50109"/>
    </source>
</evidence>
<dbReference type="PANTHER" id="PTHR45339:SF1">
    <property type="entry name" value="HYBRID SIGNAL TRANSDUCTION HISTIDINE KINASE J"/>
    <property type="match status" value="1"/>
</dbReference>
<dbReference type="PRINTS" id="PR00344">
    <property type="entry name" value="BCTRLSENSOR"/>
</dbReference>
<evidence type="ECO:0000256" key="4">
    <source>
        <dbReference type="ARBA" id="ARBA00022475"/>
    </source>
</evidence>
<evidence type="ECO:0000256" key="8">
    <source>
        <dbReference type="ARBA" id="ARBA00022989"/>
    </source>
</evidence>
<proteinExistence type="predicted"/>
<evidence type="ECO:0000313" key="14">
    <source>
        <dbReference type="EMBL" id="PSB36990.1"/>
    </source>
</evidence>
<dbReference type="CDD" id="cd17546">
    <property type="entry name" value="REC_hyHK_CKI1_RcsC-like"/>
    <property type="match status" value="1"/>
</dbReference>
<dbReference type="InterPro" id="IPR003661">
    <property type="entry name" value="HisK_dim/P_dom"/>
</dbReference>
<evidence type="ECO:0000256" key="9">
    <source>
        <dbReference type="ARBA" id="ARBA00023012"/>
    </source>
</evidence>
<dbReference type="InterPro" id="IPR001789">
    <property type="entry name" value="Sig_transdc_resp-reg_receiver"/>
</dbReference>
<comment type="catalytic activity">
    <reaction evidence="1">
        <text>ATP + protein L-histidine = ADP + protein N-phospho-L-histidine.</text>
        <dbReference type="EC" id="2.7.13.3"/>
    </reaction>
</comment>
<dbReference type="Pfam" id="PF00512">
    <property type="entry name" value="HisKA"/>
    <property type="match status" value="1"/>
</dbReference>
<evidence type="ECO:0000256" key="11">
    <source>
        <dbReference type="SAM" id="Phobius"/>
    </source>
</evidence>
<keyword evidence="5 10" id="KW-0597">Phosphoprotein</keyword>
<keyword evidence="15" id="KW-1185">Reference proteome</keyword>
<keyword evidence="6 11" id="KW-0812">Transmembrane</keyword>
<dbReference type="SUPFAM" id="SSF103190">
    <property type="entry name" value="Sensory domain-like"/>
    <property type="match status" value="1"/>
</dbReference>
<evidence type="ECO:0000256" key="2">
    <source>
        <dbReference type="ARBA" id="ARBA00004651"/>
    </source>
</evidence>
<keyword evidence="9" id="KW-0902">Two-component regulatory system</keyword>
<dbReference type="InterPro" id="IPR011006">
    <property type="entry name" value="CheY-like_superfamily"/>
</dbReference>
<keyword evidence="4" id="KW-1003">Cell membrane</keyword>